<organism evidence="1 2">
    <name type="scientific">Streptomyces pratisoli</name>
    <dbReference type="NCBI Taxonomy" id="3139917"/>
    <lineage>
        <taxon>Bacteria</taxon>
        <taxon>Bacillati</taxon>
        <taxon>Actinomycetota</taxon>
        <taxon>Actinomycetes</taxon>
        <taxon>Kitasatosporales</taxon>
        <taxon>Streptomycetaceae</taxon>
        <taxon>Streptomyces</taxon>
    </lineage>
</organism>
<accession>A0ACC6Q9X4</accession>
<proteinExistence type="predicted"/>
<keyword evidence="2" id="KW-1185">Reference proteome</keyword>
<name>A0ACC6Q9X4_9ACTN</name>
<gene>
    <name evidence="1" type="ORF">WKI58_01100</name>
</gene>
<reference evidence="1" key="1">
    <citation type="submission" date="2024-03" db="EMBL/GenBank/DDBJ databases">
        <title>Novel Streptomyces species of biotechnological and ecological value are a feature of Machair soil.</title>
        <authorList>
            <person name="Prole J.R."/>
            <person name="Goodfellow M."/>
            <person name="Allenby N."/>
            <person name="Ward A.C."/>
        </authorList>
    </citation>
    <scope>NUCLEOTIDE SEQUENCE</scope>
    <source>
        <strain evidence="1">MS1.AVA.4</strain>
    </source>
</reference>
<dbReference type="Proteomes" id="UP001375539">
    <property type="component" value="Unassembled WGS sequence"/>
</dbReference>
<comment type="caution">
    <text evidence="1">The sequence shown here is derived from an EMBL/GenBank/DDBJ whole genome shotgun (WGS) entry which is preliminary data.</text>
</comment>
<evidence type="ECO:0000313" key="1">
    <source>
        <dbReference type="EMBL" id="MEJ8655134.1"/>
    </source>
</evidence>
<sequence length="297" mass="32417">MPELGLLDTGGILCQPWVSPDRTSSGLGWEHAYVSTQSEQPYRARFDAATTHLLILHLDGPVTVRRRSGPSTKTRQIPAGGIFLHPAGRALDVELQERLNTVHLYLSDTVLQDAHGPGGTVELAEELGSSDPLVEQLVLALDGVVRRWEPSARTYADHLVTMLAARLARAHTADGTADPWDAEHGGGALSGLTDQQLMSARELMEERISEPLPVSALASAAGLSASQFSRQFRTSTGRSPHQFLLQLRLDHARRLLRTTRQPIAEVALRCGFSHQEHLTRVMRAKLGTTPAAFRRAA</sequence>
<dbReference type="EMBL" id="JBBKAI010000002">
    <property type="protein sequence ID" value="MEJ8655134.1"/>
    <property type="molecule type" value="Genomic_DNA"/>
</dbReference>
<protein>
    <submittedName>
        <fullName evidence="1">Helix-turn-helix domain-containing protein</fullName>
    </submittedName>
</protein>
<evidence type="ECO:0000313" key="2">
    <source>
        <dbReference type="Proteomes" id="UP001375539"/>
    </source>
</evidence>